<dbReference type="EMBL" id="AMPO01000001">
    <property type="protein sequence ID" value="EKF87127.1"/>
    <property type="molecule type" value="Genomic_DNA"/>
</dbReference>
<accession>K2R7D4</accession>
<evidence type="ECO:0000313" key="2">
    <source>
        <dbReference type="Proteomes" id="UP000007360"/>
    </source>
</evidence>
<name>K2R7D4_METFP</name>
<gene>
    <name evidence="1" type="ORF">A994_02545</name>
</gene>
<proteinExistence type="predicted"/>
<dbReference type="Proteomes" id="UP000007360">
    <property type="component" value="Unassembled WGS sequence"/>
</dbReference>
<reference evidence="1 2" key="1">
    <citation type="journal article" date="2012" name="J. Bacteriol.">
        <title>Draft genome sequence of Methanobacterium formicicum DSM 3637, an archaebacterium isolated from the methane producer amoeba Pelomyxa palustris.</title>
        <authorList>
            <person name="Gutierrez G."/>
        </authorList>
    </citation>
    <scope>NUCLEOTIDE SEQUENCE [LARGE SCALE GENOMIC DNA]</scope>
    <source>
        <strain evidence="2">DSM 3637 / PP1</strain>
    </source>
</reference>
<comment type="caution">
    <text evidence="1">The sequence shown here is derived from an EMBL/GenBank/DDBJ whole genome shotgun (WGS) entry which is preliminary data.</text>
</comment>
<sequence length="104" mass="11448">MKNLINQNNNSKADIIQYTVNVDSSNNNSYHVNGMVENRAAQNYSSVNLTVTGYNAKKEVISKTKITLPKVPAHDYTDYDAWLTSSSGEKISTATVEFINGTKG</sequence>
<protein>
    <submittedName>
        <fullName evidence="1">Uncharacterized protein</fullName>
    </submittedName>
</protein>
<dbReference type="PATRIC" id="fig|1204725.3.peg.515"/>
<keyword evidence="2" id="KW-1185">Reference proteome</keyword>
<dbReference type="AlphaFoldDB" id="K2R7D4"/>
<evidence type="ECO:0000313" key="1">
    <source>
        <dbReference type="EMBL" id="EKF87127.1"/>
    </source>
</evidence>
<organism evidence="1 2">
    <name type="scientific">Methanobacterium formicicum (strain DSM 3637 / PP1)</name>
    <dbReference type="NCBI Taxonomy" id="1204725"/>
    <lineage>
        <taxon>Archaea</taxon>
        <taxon>Methanobacteriati</taxon>
        <taxon>Methanobacteriota</taxon>
        <taxon>Methanomada group</taxon>
        <taxon>Methanobacteria</taxon>
        <taxon>Methanobacteriales</taxon>
        <taxon>Methanobacteriaceae</taxon>
        <taxon>Methanobacterium</taxon>
    </lineage>
</organism>